<dbReference type="EMBL" id="JAIZAY010000001">
    <property type="protein sequence ID" value="KAJ8048290.1"/>
    <property type="molecule type" value="Genomic_DNA"/>
</dbReference>
<protein>
    <submittedName>
        <fullName evidence="1">Uncharacterized protein</fullName>
    </submittedName>
</protein>
<sequence length="133" mass="15270">MERMAPFTPPFCFTACYYFGPYIVKIGRNKTKHYGVIFTCLNTRSVHLLLAVDCSATEFLQVLGRTLNCIRLWSLFKRGHNEVTLCHNCLRGHPWARCACICPVQFGFPKRVDVPDPLPGSFDLIGKFCFRYV</sequence>
<name>A0A9Q1CP96_HOLLE</name>
<dbReference type="PANTHER" id="PTHR47331:SF5">
    <property type="entry name" value="RIBONUCLEASE H"/>
    <property type="match status" value="1"/>
</dbReference>
<dbReference type="Proteomes" id="UP001152320">
    <property type="component" value="Chromosome 1"/>
</dbReference>
<gene>
    <name evidence="1" type="ORF">HOLleu_00543</name>
</gene>
<organism evidence="1 2">
    <name type="scientific">Holothuria leucospilota</name>
    <name type="common">Black long sea cucumber</name>
    <name type="synonym">Mertensiothuria leucospilota</name>
    <dbReference type="NCBI Taxonomy" id="206669"/>
    <lineage>
        <taxon>Eukaryota</taxon>
        <taxon>Metazoa</taxon>
        <taxon>Echinodermata</taxon>
        <taxon>Eleutherozoa</taxon>
        <taxon>Echinozoa</taxon>
        <taxon>Holothuroidea</taxon>
        <taxon>Aspidochirotacea</taxon>
        <taxon>Aspidochirotida</taxon>
        <taxon>Holothuriidae</taxon>
        <taxon>Holothuria</taxon>
    </lineage>
</organism>
<keyword evidence="2" id="KW-1185">Reference proteome</keyword>
<accession>A0A9Q1CP96</accession>
<proteinExistence type="predicted"/>
<evidence type="ECO:0000313" key="2">
    <source>
        <dbReference type="Proteomes" id="UP001152320"/>
    </source>
</evidence>
<evidence type="ECO:0000313" key="1">
    <source>
        <dbReference type="EMBL" id="KAJ8048290.1"/>
    </source>
</evidence>
<dbReference type="PANTHER" id="PTHR47331">
    <property type="entry name" value="PHD-TYPE DOMAIN-CONTAINING PROTEIN"/>
    <property type="match status" value="1"/>
</dbReference>
<reference evidence="1" key="1">
    <citation type="submission" date="2021-10" db="EMBL/GenBank/DDBJ databases">
        <title>Tropical sea cucumber genome reveals ecological adaptation and Cuvierian tubules defense mechanism.</title>
        <authorList>
            <person name="Chen T."/>
        </authorList>
    </citation>
    <scope>NUCLEOTIDE SEQUENCE</scope>
    <source>
        <strain evidence="1">Nanhai2018</strain>
        <tissue evidence="1">Muscle</tissue>
    </source>
</reference>
<comment type="caution">
    <text evidence="1">The sequence shown here is derived from an EMBL/GenBank/DDBJ whole genome shotgun (WGS) entry which is preliminary data.</text>
</comment>
<dbReference type="AlphaFoldDB" id="A0A9Q1CP96"/>